<protein>
    <submittedName>
        <fullName evidence="2">Uncharacterized protein</fullName>
    </submittedName>
</protein>
<comment type="caution">
    <text evidence="2">The sequence shown here is derived from an EMBL/GenBank/DDBJ whole genome shotgun (WGS) entry which is preliminary data.</text>
</comment>
<organism evidence="2 3">
    <name type="scientific">Brassica carinata</name>
    <name type="common">Ethiopian mustard</name>
    <name type="synonym">Abyssinian cabbage</name>
    <dbReference type="NCBI Taxonomy" id="52824"/>
    <lineage>
        <taxon>Eukaryota</taxon>
        <taxon>Viridiplantae</taxon>
        <taxon>Streptophyta</taxon>
        <taxon>Embryophyta</taxon>
        <taxon>Tracheophyta</taxon>
        <taxon>Spermatophyta</taxon>
        <taxon>Magnoliopsida</taxon>
        <taxon>eudicotyledons</taxon>
        <taxon>Gunneridae</taxon>
        <taxon>Pentapetalae</taxon>
        <taxon>rosids</taxon>
        <taxon>malvids</taxon>
        <taxon>Brassicales</taxon>
        <taxon>Brassicaceae</taxon>
        <taxon>Brassiceae</taxon>
        <taxon>Brassica</taxon>
    </lineage>
</organism>
<name>A0A8X7SC50_BRACI</name>
<feature type="region of interest" description="Disordered" evidence="1">
    <location>
        <begin position="98"/>
        <end position="131"/>
    </location>
</feature>
<feature type="compositionally biased region" description="Basic and acidic residues" evidence="1">
    <location>
        <begin position="44"/>
        <end position="54"/>
    </location>
</feature>
<dbReference type="EMBL" id="JAAMPC010000007">
    <property type="protein sequence ID" value="KAG2304399.1"/>
    <property type="molecule type" value="Genomic_DNA"/>
</dbReference>
<evidence type="ECO:0000313" key="3">
    <source>
        <dbReference type="Proteomes" id="UP000886595"/>
    </source>
</evidence>
<proteinExistence type="predicted"/>
<evidence type="ECO:0000256" key="1">
    <source>
        <dbReference type="SAM" id="MobiDB-lite"/>
    </source>
</evidence>
<dbReference type="Proteomes" id="UP000886595">
    <property type="component" value="Unassembled WGS sequence"/>
</dbReference>
<accession>A0A8X7SC50</accession>
<feature type="compositionally biased region" description="Low complexity" evidence="1">
    <location>
        <begin position="148"/>
        <end position="164"/>
    </location>
</feature>
<feature type="region of interest" description="Disordered" evidence="1">
    <location>
        <begin position="148"/>
        <end position="207"/>
    </location>
</feature>
<sequence length="207" mass="22462">MTTRQKEKELEKSLSTPEQTPKDLTRTVVRPRRREDLELSWTCEKSKSSRKGKEAAGVSGQVETDGANPVMELPIQMDGTNVETGPLIAQLDPTEFRMDGAGQELGPADGAERVHHNHPTRSRLPGRPAGRIPCSVQVHQAVRLTPVVSPLSSASSSRPGAPTRTGNPGHGLLRVPPDRVFLSDGTPPPPLLRPYIEPTINPVIRTS</sequence>
<feature type="region of interest" description="Disordered" evidence="1">
    <location>
        <begin position="1"/>
        <end position="68"/>
    </location>
</feature>
<reference evidence="2 3" key="1">
    <citation type="submission" date="2020-02" db="EMBL/GenBank/DDBJ databases">
        <authorList>
            <person name="Ma Q."/>
            <person name="Huang Y."/>
            <person name="Song X."/>
            <person name="Pei D."/>
        </authorList>
    </citation>
    <scope>NUCLEOTIDE SEQUENCE [LARGE SCALE GENOMIC DNA]</scope>
    <source>
        <strain evidence="2">Sxm20200214</strain>
        <tissue evidence="2">Leaf</tissue>
    </source>
</reference>
<keyword evidence="3" id="KW-1185">Reference proteome</keyword>
<evidence type="ECO:0000313" key="2">
    <source>
        <dbReference type="EMBL" id="KAG2304399.1"/>
    </source>
</evidence>
<dbReference type="AlphaFoldDB" id="A0A8X7SC50"/>
<feature type="compositionally biased region" description="Basic and acidic residues" evidence="1">
    <location>
        <begin position="1"/>
        <end position="12"/>
    </location>
</feature>
<gene>
    <name evidence="2" type="ORF">Bca52824_033050</name>
</gene>